<dbReference type="InterPro" id="IPR001223">
    <property type="entry name" value="Glyco_hydro18_cat"/>
</dbReference>
<feature type="domain" description="PX" evidence="9">
    <location>
        <begin position="25"/>
        <end position="159"/>
    </location>
</feature>
<dbReference type="InterPro" id="IPR017853">
    <property type="entry name" value="GH"/>
</dbReference>
<keyword evidence="3" id="KW-0146">Chitin degradation</keyword>
<dbReference type="AlphaFoldDB" id="A0A8H5C5J3"/>
<evidence type="ECO:0000256" key="6">
    <source>
        <dbReference type="ARBA" id="ARBA00023326"/>
    </source>
</evidence>
<name>A0A8H5C5J3_9AGAR</name>
<dbReference type="Gene3D" id="3.30.1520.10">
    <property type="entry name" value="Phox-like domain"/>
    <property type="match status" value="1"/>
</dbReference>
<reference evidence="11 12" key="1">
    <citation type="journal article" date="2020" name="ISME J.">
        <title>Uncovering the hidden diversity of litter-decomposition mechanisms in mushroom-forming fungi.</title>
        <authorList>
            <person name="Floudas D."/>
            <person name="Bentzer J."/>
            <person name="Ahren D."/>
            <person name="Johansson T."/>
            <person name="Persson P."/>
            <person name="Tunlid A."/>
        </authorList>
    </citation>
    <scope>NUCLEOTIDE SEQUENCE [LARGE SCALE GENOMIC DNA]</scope>
    <source>
        <strain evidence="11 12">CBS 175.51</strain>
    </source>
</reference>
<comment type="similarity">
    <text evidence="8">Belongs to the glycosyl hydrolase 18 family.</text>
</comment>
<keyword evidence="5 7" id="KW-0326">Glycosidase</keyword>
<evidence type="ECO:0008006" key="13">
    <source>
        <dbReference type="Google" id="ProtNLM"/>
    </source>
</evidence>
<evidence type="ECO:0000256" key="5">
    <source>
        <dbReference type="ARBA" id="ARBA00023295"/>
    </source>
</evidence>
<comment type="caution">
    <text evidence="11">The sequence shown here is derived from an EMBL/GenBank/DDBJ whole genome shotgun (WGS) entry which is preliminary data.</text>
</comment>
<dbReference type="GO" id="GO:0000272">
    <property type="term" value="P:polysaccharide catabolic process"/>
    <property type="evidence" value="ECO:0007669"/>
    <property type="project" value="UniProtKB-KW"/>
</dbReference>
<evidence type="ECO:0000259" key="10">
    <source>
        <dbReference type="PROSITE" id="PS51910"/>
    </source>
</evidence>
<keyword evidence="12" id="KW-1185">Reference proteome</keyword>
<dbReference type="InterPro" id="IPR011583">
    <property type="entry name" value="Chitinase_II/V-like_cat"/>
</dbReference>
<dbReference type="Pfam" id="PF00787">
    <property type="entry name" value="PX"/>
    <property type="match status" value="1"/>
</dbReference>
<proteinExistence type="inferred from homology"/>
<evidence type="ECO:0000256" key="8">
    <source>
        <dbReference type="RuleBase" id="RU004453"/>
    </source>
</evidence>
<evidence type="ECO:0000256" key="4">
    <source>
        <dbReference type="ARBA" id="ARBA00023277"/>
    </source>
</evidence>
<evidence type="ECO:0000256" key="3">
    <source>
        <dbReference type="ARBA" id="ARBA00023024"/>
    </source>
</evidence>
<feature type="domain" description="GH18" evidence="10">
    <location>
        <begin position="200"/>
        <end position="591"/>
    </location>
</feature>
<keyword evidence="6" id="KW-0624">Polysaccharide degradation</keyword>
<dbReference type="OrthoDB" id="73875at2759"/>
<dbReference type="PANTHER" id="PTHR11177:SF317">
    <property type="entry name" value="CHITINASE 12-RELATED"/>
    <property type="match status" value="1"/>
</dbReference>
<dbReference type="SMART" id="SM00312">
    <property type="entry name" value="PX"/>
    <property type="match status" value="1"/>
</dbReference>
<organism evidence="11 12">
    <name type="scientific">Ephemerocybe angulata</name>
    <dbReference type="NCBI Taxonomy" id="980116"/>
    <lineage>
        <taxon>Eukaryota</taxon>
        <taxon>Fungi</taxon>
        <taxon>Dikarya</taxon>
        <taxon>Basidiomycota</taxon>
        <taxon>Agaricomycotina</taxon>
        <taxon>Agaricomycetes</taxon>
        <taxon>Agaricomycetidae</taxon>
        <taxon>Agaricales</taxon>
        <taxon>Agaricineae</taxon>
        <taxon>Psathyrellaceae</taxon>
        <taxon>Ephemerocybe</taxon>
    </lineage>
</organism>
<dbReference type="PROSITE" id="PS51910">
    <property type="entry name" value="GH18_2"/>
    <property type="match status" value="1"/>
</dbReference>
<dbReference type="Gene3D" id="3.20.20.80">
    <property type="entry name" value="Glycosidases"/>
    <property type="match status" value="2"/>
</dbReference>
<evidence type="ECO:0000256" key="1">
    <source>
        <dbReference type="ARBA" id="ARBA00000822"/>
    </source>
</evidence>
<comment type="catalytic activity">
    <reaction evidence="1">
        <text>Random endo-hydrolysis of N-acetyl-beta-D-glucosaminide (1-&gt;4)-beta-linkages in chitin and chitodextrins.</text>
        <dbReference type="EC" id="3.2.1.14"/>
    </reaction>
</comment>
<dbReference type="InterPro" id="IPR001683">
    <property type="entry name" value="PX_dom"/>
</dbReference>
<dbReference type="Pfam" id="PF00704">
    <property type="entry name" value="Glyco_hydro_18"/>
    <property type="match status" value="1"/>
</dbReference>
<dbReference type="SMART" id="SM00636">
    <property type="entry name" value="Glyco_18"/>
    <property type="match status" value="1"/>
</dbReference>
<gene>
    <name evidence="11" type="ORF">D9611_010011</name>
</gene>
<dbReference type="InterPro" id="IPR001579">
    <property type="entry name" value="Glyco_hydro_18_chit_AS"/>
</dbReference>
<dbReference type="SUPFAM" id="SSF51445">
    <property type="entry name" value="(Trans)glycosidases"/>
    <property type="match status" value="1"/>
</dbReference>
<evidence type="ECO:0000259" key="9">
    <source>
        <dbReference type="PROSITE" id="PS50195"/>
    </source>
</evidence>
<dbReference type="InterPro" id="IPR036871">
    <property type="entry name" value="PX_dom_sf"/>
</dbReference>
<keyword evidence="2 7" id="KW-0378">Hydrolase</keyword>
<dbReference type="EMBL" id="JAACJK010000065">
    <property type="protein sequence ID" value="KAF5334936.1"/>
    <property type="molecule type" value="Genomic_DNA"/>
</dbReference>
<dbReference type="GO" id="GO:0035091">
    <property type="term" value="F:phosphatidylinositol binding"/>
    <property type="evidence" value="ECO:0007669"/>
    <property type="project" value="InterPro"/>
</dbReference>
<evidence type="ECO:0000256" key="2">
    <source>
        <dbReference type="ARBA" id="ARBA00022801"/>
    </source>
</evidence>
<accession>A0A8H5C5J3</accession>
<dbReference type="GO" id="GO:0008843">
    <property type="term" value="F:endochitinase activity"/>
    <property type="evidence" value="ECO:0007669"/>
    <property type="project" value="UniProtKB-EC"/>
</dbReference>
<evidence type="ECO:0000256" key="7">
    <source>
        <dbReference type="RuleBase" id="RU000489"/>
    </source>
</evidence>
<dbReference type="SUPFAM" id="SSF64268">
    <property type="entry name" value="PX domain"/>
    <property type="match status" value="1"/>
</dbReference>
<dbReference type="PANTHER" id="PTHR11177">
    <property type="entry name" value="CHITINASE"/>
    <property type="match status" value="1"/>
</dbReference>
<protein>
    <recommendedName>
        <fullName evidence="13">Chitinase</fullName>
    </recommendedName>
</protein>
<keyword evidence="4" id="KW-0119">Carbohydrate metabolism</keyword>
<dbReference type="InterPro" id="IPR050314">
    <property type="entry name" value="Glycosyl_Hydrlase_18"/>
</dbReference>
<dbReference type="PROSITE" id="PS50195">
    <property type="entry name" value="PX"/>
    <property type="match status" value="1"/>
</dbReference>
<evidence type="ECO:0000313" key="12">
    <source>
        <dbReference type="Proteomes" id="UP000541558"/>
    </source>
</evidence>
<dbReference type="PROSITE" id="PS01095">
    <property type="entry name" value="GH18_1"/>
    <property type="match status" value="1"/>
</dbReference>
<dbReference type="Proteomes" id="UP000541558">
    <property type="component" value="Unassembled WGS sequence"/>
</dbReference>
<evidence type="ECO:0000313" key="11">
    <source>
        <dbReference type="EMBL" id="KAF5334936.1"/>
    </source>
</evidence>
<dbReference type="GO" id="GO:0006032">
    <property type="term" value="P:chitin catabolic process"/>
    <property type="evidence" value="ECO:0007669"/>
    <property type="project" value="UniProtKB-KW"/>
</dbReference>
<dbReference type="GO" id="GO:0008061">
    <property type="term" value="F:chitin binding"/>
    <property type="evidence" value="ECO:0007669"/>
    <property type="project" value="InterPro"/>
</dbReference>
<dbReference type="GO" id="GO:0005576">
    <property type="term" value="C:extracellular region"/>
    <property type="evidence" value="ECO:0007669"/>
    <property type="project" value="TreeGrafter"/>
</dbReference>
<sequence>MNYNVKLELASLATRGGGGGHRSGVVLKEASVVGHTTSSVPRPHVLYVVRLVYTDGSTAIVAKRFSEFLTLHAALRDEGASSSNSASKGQNAVDDSAALPFPPRRALLLSMVPHAWLDDSVLDERKSGLNEFLCVLLNTEKTRAHPRLASFFRAPAYTELALESLGEGLAQLSLARRVKSLRAGCAERDEDDSRPPQRGLIAASYYPSWVTWSLPVESVDWSRFDIVFYAFVIPNQRGGLDWPDNGERTLQRLVNAGARKRAGTKVVLSVGGWGGSRWFSEVVGNPVGRASFINNLAKAVESLGLDGVDIDWEYPNSSGAGNPHSPGDSDNLLQFMKALRSRLGNDKIISAAVSHLPWLGANGKPLTNVSEFAKCMTYVNIMNYDVWPASANPGPNAPLGDLCNTSAQPQANAKAAFAQWTKAGMPASKLLMGLATYGYVSKSSKTKLSGSSMPPGLAAGSHPRPHGPLCEPTVMDDTAPAGDLSSMWGQQIAFNQLVRMGALVKRGDGTYGGANGYTMDWDDCSDTPLTIMGQFIWNKQRQTVVSYDDTYSIGSKAKYARDVGMAGCFTWSLDQDDGLTLHEAARAAMGK</sequence>